<dbReference type="Proteomes" id="UP000189475">
    <property type="component" value="Unassembled WGS sequence"/>
</dbReference>
<dbReference type="AlphaFoldDB" id="A0A1R4B8R9"/>
<organism evidence="6 7">
    <name type="scientific">Vibrio palustris</name>
    <dbReference type="NCBI Taxonomy" id="1918946"/>
    <lineage>
        <taxon>Bacteria</taxon>
        <taxon>Pseudomonadati</taxon>
        <taxon>Pseudomonadota</taxon>
        <taxon>Gammaproteobacteria</taxon>
        <taxon>Vibrionales</taxon>
        <taxon>Vibrionaceae</taxon>
        <taxon>Vibrio</taxon>
    </lineage>
</organism>
<dbReference type="SMART" id="SM00052">
    <property type="entry name" value="EAL"/>
    <property type="match status" value="1"/>
</dbReference>
<keyword evidence="6" id="KW-0378">Hydrolase</keyword>
<dbReference type="SUPFAM" id="SSF141868">
    <property type="entry name" value="EAL domain-like"/>
    <property type="match status" value="1"/>
</dbReference>
<evidence type="ECO:0000313" key="7">
    <source>
        <dbReference type="Proteomes" id="UP000189475"/>
    </source>
</evidence>
<dbReference type="InterPro" id="IPR000014">
    <property type="entry name" value="PAS"/>
</dbReference>
<dbReference type="OrthoDB" id="1316910at2"/>
<dbReference type="InterPro" id="IPR043128">
    <property type="entry name" value="Rev_trsase/Diguanyl_cyclase"/>
</dbReference>
<protein>
    <recommendedName>
        <fullName evidence="1">cyclic-guanylate-specific phosphodiesterase</fullName>
        <ecNumber evidence="1">3.1.4.52</ecNumber>
    </recommendedName>
</protein>
<dbReference type="NCBIfam" id="TIGR00229">
    <property type="entry name" value="sensory_box"/>
    <property type="match status" value="1"/>
</dbReference>
<evidence type="ECO:0000259" key="5">
    <source>
        <dbReference type="PROSITE" id="PS50887"/>
    </source>
</evidence>
<feature type="domain" description="PAC" evidence="3">
    <location>
        <begin position="80"/>
        <end position="132"/>
    </location>
</feature>
<dbReference type="InterPro" id="IPR050706">
    <property type="entry name" value="Cyclic-di-GMP_PDE-like"/>
</dbReference>
<dbReference type="Gene3D" id="3.20.20.450">
    <property type="entry name" value="EAL domain"/>
    <property type="match status" value="1"/>
</dbReference>
<dbReference type="RefSeq" id="WP_077315702.1">
    <property type="nucleotide sequence ID" value="NZ_AP024887.1"/>
</dbReference>
<dbReference type="SMART" id="SM00267">
    <property type="entry name" value="GGDEF"/>
    <property type="match status" value="1"/>
</dbReference>
<dbReference type="InterPro" id="IPR035919">
    <property type="entry name" value="EAL_sf"/>
</dbReference>
<dbReference type="EMBL" id="FUFT01000013">
    <property type="protein sequence ID" value="SJL85314.1"/>
    <property type="molecule type" value="Genomic_DNA"/>
</dbReference>
<evidence type="ECO:0000313" key="6">
    <source>
        <dbReference type="EMBL" id="SJL85314.1"/>
    </source>
</evidence>
<accession>A0A1R4B8R9</accession>
<sequence length="689" mass="77858">MPEQTLSDNLQYGFTTLAASNTFFFAILDAAHHYNMVNERYAELSGLSVEKLKNSNDYNTFGESYYNSLLPHYRLAFQGQTSEGEVELYRNGYSLTLQFSLTPLSHDGTVEHILFQAFDITEQKQLLNSLHESESKFLALSALLSDGLLVVESNIILSANATAVRQLGFDDTHYILGEELSHLLTLPNSDTPLPDTFIEHAASPLLCQTNAHKAVKRTLSVSATPTQLWGDQSHIILLKETTSKADNDNKTVPINTLGTHIDPLSGLINRFGFTQRLEQFIHHEIPVLMLYIDLDNFKSVNDSLGHHIGDKVIREIAARLKRILPKHGVLGHLGADEFAIIWPNPEYTRAAEMLSDRVITLINQPFDLQHFSKRMSCSIGSVVYPENGANSRTLLQNADTAMFEAKERGRNRLVTYHSNMNKAARARLWLEIELQKALQKNGLDVWYQPKVDAKTQEINGAEALVRWKHPVEGYISPGSFIPVAEKSGLIDHLGRVIIREVFNTVKRWKKKNILPGRVAINLSPEQFGNRELLEFLERQLNSTGISPSCITFELTESAVMSNNQHTQEMLRAIKNMGFALSIDDFGTGYSSLAYLARFPIDELKIDRGFINDIQQYPKQITVIENIINLGKSLDLELVAEGIETQEQATLLAQLNCNTIQGFFYHRPQPKEEVEELFIRHYQKKNSHTQ</sequence>
<dbReference type="InterPro" id="IPR013656">
    <property type="entry name" value="PAS_4"/>
</dbReference>
<proteinExistence type="predicted"/>
<dbReference type="FunFam" id="3.20.20.450:FF:000001">
    <property type="entry name" value="Cyclic di-GMP phosphodiesterase yahA"/>
    <property type="match status" value="1"/>
</dbReference>
<dbReference type="CDD" id="cd01949">
    <property type="entry name" value="GGDEF"/>
    <property type="match status" value="1"/>
</dbReference>
<dbReference type="InterPro" id="IPR035965">
    <property type="entry name" value="PAS-like_dom_sf"/>
</dbReference>
<dbReference type="PANTHER" id="PTHR33121:SF72">
    <property type="entry name" value="BIFUNCTIONAL DIGUANYLATE CYCLASE WITH GAF AND PAS SENSORY DOMAINS_SIGNALLING PROTEIN WITH EAL DOMAIN"/>
    <property type="match status" value="1"/>
</dbReference>
<dbReference type="Pfam" id="PF08448">
    <property type="entry name" value="PAS_4"/>
    <property type="match status" value="1"/>
</dbReference>
<evidence type="ECO:0000259" key="4">
    <source>
        <dbReference type="PROSITE" id="PS50883"/>
    </source>
</evidence>
<reference evidence="6 7" key="1">
    <citation type="submission" date="2017-02" db="EMBL/GenBank/DDBJ databases">
        <authorList>
            <person name="Peterson S.W."/>
        </authorList>
    </citation>
    <scope>NUCLEOTIDE SEQUENCE [LARGE SCALE GENOMIC DNA]</scope>
    <source>
        <strain evidence="6 7">CECT 9027</strain>
    </source>
</reference>
<dbReference type="Gene3D" id="3.30.450.20">
    <property type="entry name" value="PAS domain"/>
    <property type="match status" value="1"/>
</dbReference>
<dbReference type="NCBIfam" id="TIGR00254">
    <property type="entry name" value="GGDEF"/>
    <property type="match status" value="1"/>
</dbReference>
<evidence type="ECO:0000259" key="3">
    <source>
        <dbReference type="PROSITE" id="PS50113"/>
    </source>
</evidence>
<evidence type="ECO:0000256" key="2">
    <source>
        <dbReference type="ARBA" id="ARBA00022636"/>
    </source>
</evidence>
<dbReference type="SUPFAM" id="SSF55785">
    <property type="entry name" value="PYP-like sensor domain (PAS domain)"/>
    <property type="match status" value="1"/>
</dbReference>
<gene>
    <name evidence="6" type="primary">gmr_4</name>
    <name evidence="6" type="ORF">VPAL9027_03349</name>
</gene>
<dbReference type="PROSITE" id="PS50887">
    <property type="entry name" value="GGDEF"/>
    <property type="match status" value="1"/>
</dbReference>
<keyword evidence="7" id="KW-1185">Reference proteome</keyword>
<dbReference type="PANTHER" id="PTHR33121">
    <property type="entry name" value="CYCLIC DI-GMP PHOSPHODIESTERASE PDEF"/>
    <property type="match status" value="1"/>
</dbReference>
<name>A0A1R4B8R9_9VIBR</name>
<dbReference type="EC" id="3.1.4.52" evidence="1"/>
<keyword evidence="2" id="KW-0973">c-di-GMP</keyword>
<dbReference type="InterPro" id="IPR001633">
    <property type="entry name" value="EAL_dom"/>
</dbReference>
<dbReference type="InterPro" id="IPR000160">
    <property type="entry name" value="GGDEF_dom"/>
</dbReference>
<dbReference type="SUPFAM" id="SSF55073">
    <property type="entry name" value="Nucleotide cyclase"/>
    <property type="match status" value="1"/>
</dbReference>
<dbReference type="InterPro" id="IPR029787">
    <property type="entry name" value="Nucleotide_cyclase"/>
</dbReference>
<dbReference type="InterPro" id="IPR000700">
    <property type="entry name" value="PAS-assoc_C"/>
</dbReference>
<dbReference type="PROSITE" id="PS50113">
    <property type="entry name" value="PAC"/>
    <property type="match status" value="1"/>
</dbReference>
<evidence type="ECO:0000256" key="1">
    <source>
        <dbReference type="ARBA" id="ARBA00012282"/>
    </source>
</evidence>
<dbReference type="Gene3D" id="3.30.70.270">
    <property type="match status" value="1"/>
</dbReference>
<dbReference type="Pfam" id="PF00563">
    <property type="entry name" value="EAL"/>
    <property type="match status" value="1"/>
</dbReference>
<dbReference type="Pfam" id="PF00990">
    <property type="entry name" value="GGDEF"/>
    <property type="match status" value="1"/>
</dbReference>
<dbReference type="GO" id="GO:0071111">
    <property type="term" value="F:cyclic-guanylate-specific phosphodiesterase activity"/>
    <property type="evidence" value="ECO:0007669"/>
    <property type="project" value="UniProtKB-EC"/>
</dbReference>
<dbReference type="STRING" id="1918946.VPAL9027_03349"/>
<dbReference type="CDD" id="cd01948">
    <property type="entry name" value="EAL"/>
    <property type="match status" value="1"/>
</dbReference>
<dbReference type="PROSITE" id="PS50883">
    <property type="entry name" value="EAL"/>
    <property type="match status" value="1"/>
</dbReference>
<feature type="domain" description="EAL" evidence="4">
    <location>
        <begin position="427"/>
        <end position="681"/>
    </location>
</feature>
<feature type="domain" description="GGDEF" evidence="5">
    <location>
        <begin position="285"/>
        <end position="418"/>
    </location>
</feature>